<evidence type="ECO:0000313" key="5">
    <source>
        <dbReference type="Proteomes" id="UP000193719"/>
    </source>
</evidence>
<keyword evidence="5" id="KW-1185">Reference proteome</keyword>
<gene>
    <name evidence="4" type="ORF">BCR36DRAFT_582244</name>
</gene>
<dbReference type="OrthoDB" id="7464126at2759"/>
<keyword evidence="1" id="KW-0677">Repeat</keyword>
<evidence type="ECO:0000313" key="4">
    <source>
        <dbReference type="EMBL" id="ORX53412.1"/>
    </source>
</evidence>
<dbReference type="PANTHER" id="PTHR24198:SF165">
    <property type="entry name" value="ANKYRIN REPEAT-CONTAINING PROTEIN-RELATED"/>
    <property type="match status" value="1"/>
</dbReference>
<proteinExistence type="predicted"/>
<dbReference type="SUPFAM" id="SSF48403">
    <property type="entry name" value="Ankyrin repeat"/>
    <property type="match status" value="2"/>
</dbReference>
<dbReference type="Gene3D" id="1.25.40.20">
    <property type="entry name" value="Ankyrin repeat-containing domain"/>
    <property type="match status" value="3"/>
</dbReference>
<feature type="repeat" description="ANK" evidence="3">
    <location>
        <begin position="565"/>
        <end position="597"/>
    </location>
</feature>
<name>A0A1Y1VDJ8_9FUNG</name>
<feature type="repeat" description="ANK" evidence="3">
    <location>
        <begin position="532"/>
        <end position="564"/>
    </location>
</feature>
<protein>
    <submittedName>
        <fullName evidence="4">Ankyrin</fullName>
    </submittedName>
</protein>
<dbReference type="EMBL" id="MCFH01000013">
    <property type="protein sequence ID" value="ORX53412.1"/>
    <property type="molecule type" value="Genomic_DNA"/>
</dbReference>
<feature type="repeat" description="ANK" evidence="3">
    <location>
        <begin position="497"/>
        <end position="531"/>
    </location>
</feature>
<sequence length="615" mass="70853">MLVKAGAKINKYYYFVELPIAARNGNFELVKFLLKTYRKQQGYDKKLSVNTLKMKLKWNNYCYKNYQPHEQQYFSQLDHQSQESQQESLINRNQSTLYQYQKQQKQIYMYGNCLYAAMYALTNGHREIYEYLMDYSDFYSKDNSIYKVPMVIALSENNLKVLEYLSMKGIPLNQSFNFKVSLSDSFVKNLSKFCDVQYNEEPLISLENTSLLHYSVYKREYAIVQYLINNGVDINYQCEKGYTALMIATKNNDIRMVNLLVANGAKVNIKDKEQMCPLLIACINGFVVLVKYFIDSGGDINVKSKFGENMLHLSYQLAIGNEHFIMEKYNRIYFNLKGVRSQRSSFEHMVNYLLVHKIDITVRDINLISTVDYAVVNNRVSDAKYFLINGANPNCQYNELDLLKYVILKNWLNMVRLLINFGADIERKDKHFNTPLSCAVRAGSIDILKELVQAGVNLKSRDENGYTPLIYAVKRNSLVMINYLISKGVDINEKDNEGCDALLHAISAPNNSIDVIQCLIDHGADINSKSNHLIAPILLAAKNNDYTIVRYLANKGADINTKDITGYNSLMFAILNHNIPMMKFLIENNISINDRNHQDYTALMIASENGYINIV</sequence>
<dbReference type="PANTHER" id="PTHR24198">
    <property type="entry name" value="ANKYRIN REPEAT AND PROTEIN KINASE DOMAIN-CONTAINING PROTEIN"/>
    <property type="match status" value="1"/>
</dbReference>
<dbReference type="AlphaFoldDB" id="A0A1Y1VDJ8"/>
<dbReference type="PROSITE" id="PS50297">
    <property type="entry name" value="ANK_REP_REGION"/>
    <property type="match status" value="5"/>
</dbReference>
<comment type="caution">
    <text evidence="4">The sequence shown here is derived from an EMBL/GenBank/DDBJ whole genome shotgun (WGS) entry which is preliminary data.</text>
</comment>
<feature type="repeat" description="ANK" evidence="3">
    <location>
        <begin position="431"/>
        <end position="463"/>
    </location>
</feature>
<feature type="repeat" description="ANK" evidence="3">
    <location>
        <begin position="207"/>
        <end position="239"/>
    </location>
</feature>
<reference evidence="4 5" key="2">
    <citation type="submission" date="2016-08" db="EMBL/GenBank/DDBJ databases">
        <title>Pervasive Adenine N6-methylation of Active Genes in Fungi.</title>
        <authorList>
            <consortium name="DOE Joint Genome Institute"/>
            <person name="Mondo S.J."/>
            <person name="Dannebaum R.O."/>
            <person name="Kuo R.C."/>
            <person name="Labutti K."/>
            <person name="Haridas S."/>
            <person name="Kuo A."/>
            <person name="Salamov A."/>
            <person name="Ahrendt S.R."/>
            <person name="Lipzen A."/>
            <person name="Sullivan W."/>
            <person name="Andreopoulos W.B."/>
            <person name="Clum A."/>
            <person name="Lindquist E."/>
            <person name="Daum C."/>
            <person name="Ramamoorthy G.K."/>
            <person name="Gryganskyi A."/>
            <person name="Culley D."/>
            <person name="Magnuson J.K."/>
            <person name="James T.Y."/>
            <person name="O'Malley M.A."/>
            <person name="Stajich J.E."/>
            <person name="Spatafora J.W."/>
            <person name="Visel A."/>
            <person name="Grigoriev I.V."/>
        </authorList>
    </citation>
    <scope>NUCLEOTIDE SEQUENCE [LARGE SCALE GENOMIC DNA]</scope>
    <source>
        <strain evidence="5">finn</strain>
    </source>
</reference>
<evidence type="ECO:0000256" key="2">
    <source>
        <dbReference type="ARBA" id="ARBA00023043"/>
    </source>
</evidence>
<evidence type="ECO:0000256" key="3">
    <source>
        <dbReference type="PROSITE-ProRule" id="PRU00023"/>
    </source>
</evidence>
<dbReference type="SMART" id="SM00248">
    <property type="entry name" value="ANK"/>
    <property type="match status" value="13"/>
</dbReference>
<feature type="non-terminal residue" evidence="4">
    <location>
        <position position="615"/>
    </location>
</feature>
<feature type="repeat" description="ANK" evidence="3">
    <location>
        <begin position="240"/>
        <end position="272"/>
    </location>
</feature>
<dbReference type="InterPro" id="IPR036770">
    <property type="entry name" value="Ankyrin_rpt-contain_sf"/>
</dbReference>
<feature type="repeat" description="ANK" evidence="3">
    <location>
        <begin position="273"/>
        <end position="305"/>
    </location>
</feature>
<keyword evidence="2 3" id="KW-0040">ANK repeat</keyword>
<dbReference type="PROSITE" id="PS50088">
    <property type="entry name" value="ANK_REPEAT"/>
    <property type="match status" value="8"/>
</dbReference>
<organism evidence="4 5">
    <name type="scientific">Piromyces finnis</name>
    <dbReference type="NCBI Taxonomy" id="1754191"/>
    <lineage>
        <taxon>Eukaryota</taxon>
        <taxon>Fungi</taxon>
        <taxon>Fungi incertae sedis</taxon>
        <taxon>Chytridiomycota</taxon>
        <taxon>Chytridiomycota incertae sedis</taxon>
        <taxon>Neocallimastigomycetes</taxon>
        <taxon>Neocallimastigales</taxon>
        <taxon>Neocallimastigaceae</taxon>
        <taxon>Piromyces</taxon>
    </lineage>
</organism>
<feature type="repeat" description="ANK" evidence="3">
    <location>
        <begin position="464"/>
        <end position="496"/>
    </location>
</feature>
<accession>A0A1Y1VDJ8</accession>
<reference evidence="4 5" key="1">
    <citation type="submission" date="2016-08" db="EMBL/GenBank/DDBJ databases">
        <title>Genomes of anaerobic fungi encode conserved fungal cellulosomes for biomass hydrolysis.</title>
        <authorList>
            <consortium name="DOE Joint Genome Institute"/>
            <person name="Haitjema C.H."/>
            <person name="Gilmore S.P."/>
            <person name="Henske J.K."/>
            <person name="Solomon K.V."/>
            <person name="De Groot R."/>
            <person name="Kuo A."/>
            <person name="Mondo S.J."/>
            <person name="Salamov A.A."/>
            <person name="Labutti K."/>
            <person name="Zhao Z."/>
            <person name="Chiniquy J."/>
            <person name="Barry K."/>
            <person name="Brewer H.M."/>
            <person name="Purvine S.O."/>
            <person name="Wright A.T."/>
            <person name="Boxma B."/>
            <person name="Van Alen T."/>
            <person name="Hackstein J.H."/>
            <person name="Baker S.E."/>
            <person name="Grigoriev I.V."/>
            <person name="O'Malley M.A."/>
        </authorList>
    </citation>
    <scope>NUCLEOTIDE SEQUENCE [LARGE SCALE GENOMIC DNA]</scope>
    <source>
        <strain evidence="5">finn</strain>
    </source>
</reference>
<dbReference type="Pfam" id="PF12796">
    <property type="entry name" value="Ank_2"/>
    <property type="match status" value="3"/>
</dbReference>
<dbReference type="Proteomes" id="UP000193719">
    <property type="component" value="Unassembled WGS sequence"/>
</dbReference>
<dbReference type="STRING" id="1754191.A0A1Y1VDJ8"/>
<dbReference type="InterPro" id="IPR002110">
    <property type="entry name" value="Ankyrin_rpt"/>
</dbReference>
<evidence type="ECO:0000256" key="1">
    <source>
        <dbReference type="ARBA" id="ARBA00022737"/>
    </source>
</evidence>